<dbReference type="EMBL" id="CP098502">
    <property type="protein sequence ID" value="UTI66281.1"/>
    <property type="molecule type" value="Genomic_DNA"/>
</dbReference>
<dbReference type="Pfam" id="PF08843">
    <property type="entry name" value="AbiEii"/>
    <property type="match status" value="1"/>
</dbReference>
<keyword evidence="2" id="KW-0808">Transferase</keyword>
<evidence type="ECO:0000313" key="2">
    <source>
        <dbReference type="EMBL" id="UTI66281.1"/>
    </source>
</evidence>
<name>A0ABY5DX68_9ACTN</name>
<keyword evidence="3" id="KW-1185">Reference proteome</keyword>
<sequence length="230" mass="25202">MSIELLERAASALADLRDEVVFVGGATIVLWITDPAAPTPRPTIDVDVIVEVTTRPQLIRFDQALRDRGFREDRDSGIIGRWNHGTDLILDAIPADASLLGFENHWQRQALPHAQTRKLPSGTTIRAVSPPYLLATKLEAYTGRGQGDPFGSRDLTDVLALFDGRHELTAEIAAAPTDIRTYIADQLNTFTAMPRFLDAVHGSLAPDPASQARADTVIRPRIDAARHKPT</sequence>
<protein>
    <submittedName>
        <fullName evidence="2">Nucleotidyl transferase AbiEii/AbiGii toxin family protein</fullName>
    </submittedName>
</protein>
<dbReference type="GO" id="GO:0016740">
    <property type="term" value="F:transferase activity"/>
    <property type="evidence" value="ECO:0007669"/>
    <property type="project" value="UniProtKB-KW"/>
</dbReference>
<feature type="region of interest" description="Disordered" evidence="1">
    <location>
        <begin position="205"/>
        <end position="230"/>
    </location>
</feature>
<evidence type="ECO:0000256" key="1">
    <source>
        <dbReference type="SAM" id="MobiDB-lite"/>
    </source>
</evidence>
<dbReference type="InterPro" id="IPR014942">
    <property type="entry name" value="AbiEii"/>
</dbReference>
<dbReference type="Gene3D" id="3.30.460.40">
    <property type="match status" value="1"/>
</dbReference>
<dbReference type="RefSeq" id="WP_254572952.1">
    <property type="nucleotide sequence ID" value="NZ_CP098502.1"/>
</dbReference>
<accession>A0ABY5DX68</accession>
<gene>
    <name evidence="2" type="ORF">NBH00_08755</name>
</gene>
<organism evidence="2 3">
    <name type="scientific">Paraconexibacter antarcticus</name>
    <dbReference type="NCBI Taxonomy" id="2949664"/>
    <lineage>
        <taxon>Bacteria</taxon>
        <taxon>Bacillati</taxon>
        <taxon>Actinomycetota</taxon>
        <taxon>Thermoleophilia</taxon>
        <taxon>Solirubrobacterales</taxon>
        <taxon>Paraconexibacteraceae</taxon>
        <taxon>Paraconexibacter</taxon>
    </lineage>
</organism>
<reference evidence="2 3" key="1">
    <citation type="submission" date="2022-06" db="EMBL/GenBank/DDBJ databases">
        <title>Paraconexibacter antarcticus.</title>
        <authorList>
            <person name="Kim C.S."/>
        </authorList>
    </citation>
    <scope>NUCLEOTIDE SEQUENCE [LARGE SCALE GENOMIC DNA]</scope>
    <source>
        <strain evidence="2 3">02-257</strain>
    </source>
</reference>
<dbReference type="Proteomes" id="UP001056035">
    <property type="component" value="Chromosome"/>
</dbReference>
<evidence type="ECO:0000313" key="3">
    <source>
        <dbReference type="Proteomes" id="UP001056035"/>
    </source>
</evidence>
<feature type="compositionally biased region" description="Basic and acidic residues" evidence="1">
    <location>
        <begin position="216"/>
        <end position="230"/>
    </location>
</feature>
<proteinExistence type="predicted"/>